<name>A0ABP9I2P5_9ACTN</name>
<evidence type="ECO:0000256" key="4">
    <source>
        <dbReference type="ARBA" id="ARBA00011738"/>
    </source>
</evidence>
<protein>
    <recommendedName>
        <fullName evidence="10">Ectoine hydroxylase</fullName>
        <ecNumber evidence="10">1.14.11.55</ecNumber>
    </recommendedName>
</protein>
<dbReference type="EC" id="1.14.11.55" evidence="10"/>
<evidence type="ECO:0000256" key="7">
    <source>
        <dbReference type="ARBA" id="ARBA00023002"/>
    </source>
</evidence>
<keyword evidence="6" id="KW-0223">Dioxygenase</keyword>
<dbReference type="SUPFAM" id="SSF51197">
    <property type="entry name" value="Clavaminate synthase-like"/>
    <property type="match status" value="1"/>
</dbReference>
<evidence type="ECO:0000313" key="11">
    <source>
        <dbReference type="EMBL" id="GAA4986279.1"/>
    </source>
</evidence>
<keyword evidence="5" id="KW-0479">Metal-binding</keyword>
<keyword evidence="8" id="KW-0408">Iron</keyword>
<evidence type="ECO:0000256" key="10">
    <source>
        <dbReference type="NCBIfam" id="TIGR02408"/>
    </source>
</evidence>
<comment type="caution">
    <text evidence="11">The sequence shown here is derived from an EMBL/GenBank/DDBJ whole genome shotgun (WGS) entry which is preliminary data.</text>
</comment>
<gene>
    <name evidence="11" type="primary">thpD</name>
    <name evidence="11" type="ORF">GCM10023205_66050</name>
</gene>
<evidence type="ECO:0000256" key="2">
    <source>
        <dbReference type="ARBA" id="ARBA00004063"/>
    </source>
</evidence>
<evidence type="ECO:0000256" key="9">
    <source>
        <dbReference type="ARBA" id="ARBA00049228"/>
    </source>
</evidence>
<evidence type="ECO:0000313" key="12">
    <source>
        <dbReference type="Proteomes" id="UP001500466"/>
    </source>
</evidence>
<keyword evidence="7" id="KW-0560">Oxidoreductase</keyword>
<comment type="cofactor">
    <cofactor evidence="1">
        <name>Fe(2+)</name>
        <dbReference type="ChEBI" id="CHEBI:29033"/>
    </cofactor>
</comment>
<comment type="similarity">
    <text evidence="3">Belongs to the PhyH family. EctD subfamily.</text>
</comment>
<accession>A0ABP9I2P5</accession>
<dbReference type="InterPro" id="IPR012774">
    <property type="entry name" value="EctD"/>
</dbReference>
<dbReference type="Gene3D" id="2.60.120.620">
    <property type="entry name" value="q2cbj1_9rhob like domain"/>
    <property type="match status" value="1"/>
</dbReference>
<dbReference type="PANTHER" id="PTHR20883">
    <property type="entry name" value="PHYTANOYL-COA DIOXYGENASE DOMAIN CONTAINING 1"/>
    <property type="match status" value="1"/>
</dbReference>
<dbReference type="EMBL" id="BAABHS010000031">
    <property type="protein sequence ID" value="GAA4986279.1"/>
    <property type="molecule type" value="Genomic_DNA"/>
</dbReference>
<evidence type="ECO:0000256" key="3">
    <source>
        <dbReference type="ARBA" id="ARBA00007851"/>
    </source>
</evidence>
<dbReference type="PANTHER" id="PTHR20883:SF48">
    <property type="entry name" value="ECTOINE DIOXYGENASE"/>
    <property type="match status" value="1"/>
</dbReference>
<dbReference type="RefSeq" id="WP_425585186.1">
    <property type="nucleotide sequence ID" value="NZ_BAABHS010000031.1"/>
</dbReference>
<dbReference type="NCBIfam" id="TIGR02408">
    <property type="entry name" value="ectoine_ThpD"/>
    <property type="match status" value="1"/>
</dbReference>
<evidence type="ECO:0000256" key="5">
    <source>
        <dbReference type="ARBA" id="ARBA00022723"/>
    </source>
</evidence>
<comment type="catalytic activity">
    <reaction evidence="9">
        <text>L-ectoine + 2-oxoglutarate + O2 = 5-hydroxyectoine + succinate + CO2</text>
        <dbReference type="Rhea" id="RHEA:45740"/>
        <dbReference type="ChEBI" id="CHEBI:15379"/>
        <dbReference type="ChEBI" id="CHEBI:16526"/>
        <dbReference type="ChEBI" id="CHEBI:16810"/>
        <dbReference type="ChEBI" id="CHEBI:30031"/>
        <dbReference type="ChEBI" id="CHEBI:58515"/>
        <dbReference type="ChEBI" id="CHEBI:85413"/>
        <dbReference type="EC" id="1.14.11.55"/>
    </reaction>
</comment>
<evidence type="ECO:0000256" key="6">
    <source>
        <dbReference type="ARBA" id="ARBA00022964"/>
    </source>
</evidence>
<dbReference type="Pfam" id="PF05721">
    <property type="entry name" value="PhyH"/>
    <property type="match status" value="1"/>
</dbReference>
<reference evidence="12" key="1">
    <citation type="journal article" date="2019" name="Int. J. Syst. Evol. Microbiol.">
        <title>The Global Catalogue of Microorganisms (GCM) 10K type strain sequencing project: providing services to taxonomists for standard genome sequencing and annotation.</title>
        <authorList>
            <consortium name="The Broad Institute Genomics Platform"/>
            <consortium name="The Broad Institute Genome Sequencing Center for Infectious Disease"/>
            <person name="Wu L."/>
            <person name="Ma J."/>
        </authorList>
    </citation>
    <scope>NUCLEOTIDE SEQUENCE [LARGE SCALE GENOMIC DNA]</scope>
    <source>
        <strain evidence="12">JCM 17986</strain>
    </source>
</reference>
<sequence length="300" mass="33110">MTAYVEEATDMYPTRASAGVHVELPRREPAVWGGDVPGPWSDDELEAYEQRGYATVEGLLSAAEVAADLAELHRLRSEPMLADDERAIRERDSDQVRSVFEVHRISDRLRALAHDPRLVDRARQILGTDVYIHQSRVNYKPGYGGNGFYWHSDFETWHSEDGMPAMRALSVSIALTDNHATNGPLMIMPGSHHGFVPCPGQTPDDHHRVSLRAQQVGTPGPALVRRLADRHGIDAITGPAGSATFFDSNCMHGSGDNITPYDRANVFIVYNSVKNTLVDPYGAPKPRPAHIASRDFTPVP</sequence>
<organism evidence="11 12">
    <name type="scientific">Yinghuangia aomiensis</name>
    <dbReference type="NCBI Taxonomy" id="676205"/>
    <lineage>
        <taxon>Bacteria</taxon>
        <taxon>Bacillati</taxon>
        <taxon>Actinomycetota</taxon>
        <taxon>Actinomycetes</taxon>
        <taxon>Kitasatosporales</taxon>
        <taxon>Streptomycetaceae</taxon>
        <taxon>Yinghuangia</taxon>
    </lineage>
</organism>
<dbReference type="Proteomes" id="UP001500466">
    <property type="component" value="Unassembled WGS sequence"/>
</dbReference>
<evidence type="ECO:0000256" key="8">
    <source>
        <dbReference type="ARBA" id="ARBA00023004"/>
    </source>
</evidence>
<comment type="subunit">
    <text evidence="4">Homodimer.</text>
</comment>
<keyword evidence="12" id="KW-1185">Reference proteome</keyword>
<evidence type="ECO:0000256" key="1">
    <source>
        <dbReference type="ARBA" id="ARBA00001954"/>
    </source>
</evidence>
<comment type="function">
    <text evidence="2">Involved in the biosynthesis of 5-hydroxyectoine, called compatible solute, which helps organisms to survive extreme osmotic stress by acting as a highly soluble organic osmolyte. Catalyzes the 2-oxoglutarate-dependent selective hydroxylation of L-ectoine to yield (4S,5S)-5-hydroxyectoine.</text>
</comment>
<dbReference type="InterPro" id="IPR008775">
    <property type="entry name" value="Phytyl_CoA_dOase-like"/>
</dbReference>
<proteinExistence type="inferred from homology"/>